<dbReference type="GO" id="GO:0008955">
    <property type="term" value="F:peptidoglycan glycosyltransferase activity"/>
    <property type="evidence" value="ECO:0007669"/>
    <property type="project" value="UniProtKB-EC"/>
</dbReference>
<dbReference type="InterPro" id="IPR036950">
    <property type="entry name" value="PBP_transglycosylase"/>
</dbReference>
<evidence type="ECO:0000256" key="14">
    <source>
        <dbReference type="ARBA" id="ARBA00023136"/>
    </source>
</evidence>
<sequence>MKRKSLSISTAIIIFFITLTALTAILLGVMIGLNLTKSAKVTSRGNVGQINLSTPSIVYAHDGQVVTEFFGSERRELINYTDLPRTTIHATLVREDKDFFDHHGYSIAGTLRATIGSIVAKIFKKGRVTGGSTLTQQLAGHIYANRDKDRSIKRKVRELWWSMQIEKHLSKQEILETYMNKMPFGHSTYGIQAASRYFFGHGIQQADAAQSVALVIQLSAPSGKFSPLKNPNSLIPRQQDVLERMVQRHFLDESEASHQFERFWSDHDWSRDGSSTAFFERLDMAPYFSEYIRNEANNYLTGRRNIYTDGYQIYTTLNLEHQDAAQEEVYSGLERASTILNEYRTRYYNAVQPNIPTIEGLALFFNLPTLRPQEGRGERVSMDYITAQMIDTLDITSSLFGIRKAHQVAISTYNKEARRRNAGRVEAALITVEQETGYITALIGGSGFTRNNQINRATQAQIMPGSAFKPLYYAEAIASKTLTAATNLDNYPKTWINEDGTYYRPENYNLQYNFKGTRLRIALAHSLNIPAITVLERIGIDAAIARAARMLGIQDPMEIGRTFPRVWSVGLGIISTSPMQMVRAFASFPNQGQEVIPIAIKRILDRDGRVVVDVEAEIRSNQQRSGDRQVLSPQAAFIMTSIMQTSVNDGTLYSAHRNFGTTINQPLAGKTGTTQNWSDAWAIAFSPYYTTAVWFGFDKGGYTLSIRNEASSSAAPVLMKYLTKIHRQLPRREFIRPAGIVEMYITPEGERFTELAEAHGVRSIREYFIAGTYPEESYDDNAGQRDARNNNILTEIGNSFDSDDRQNEFGLPFGNDSDPFASATPNIDLSLEGDTGGSNEKPADPGDFGLL</sequence>
<evidence type="ECO:0000256" key="20">
    <source>
        <dbReference type="SAM" id="Phobius"/>
    </source>
</evidence>
<keyword evidence="13 20" id="KW-1133">Transmembrane helix</keyword>
<dbReference type="GO" id="GO:0030288">
    <property type="term" value="C:outer membrane-bounded periplasmic space"/>
    <property type="evidence" value="ECO:0007669"/>
    <property type="project" value="TreeGrafter"/>
</dbReference>
<dbReference type="GO" id="GO:0008658">
    <property type="term" value="F:penicillin binding"/>
    <property type="evidence" value="ECO:0007669"/>
    <property type="project" value="InterPro"/>
</dbReference>
<dbReference type="GO" id="GO:0009252">
    <property type="term" value="P:peptidoglycan biosynthetic process"/>
    <property type="evidence" value="ECO:0007669"/>
    <property type="project" value="UniProtKB-KW"/>
</dbReference>
<dbReference type="InterPro" id="IPR050396">
    <property type="entry name" value="Glycosyltr_51/Transpeptidase"/>
</dbReference>
<dbReference type="SUPFAM" id="SSF56601">
    <property type="entry name" value="beta-lactamase/transpeptidase-like"/>
    <property type="match status" value="1"/>
</dbReference>
<comment type="similarity">
    <text evidence="3">In the C-terminal section; belongs to the transpeptidase family.</text>
</comment>
<dbReference type="GO" id="GO:0071555">
    <property type="term" value="P:cell wall organization"/>
    <property type="evidence" value="ECO:0007669"/>
    <property type="project" value="UniProtKB-KW"/>
</dbReference>
<evidence type="ECO:0000256" key="15">
    <source>
        <dbReference type="ARBA" id="ARBA00023268"/>
    </source>
</evidence>
<evidence type="ECO:0000256" key="2">
    <source>
        <dbReference type="ARBA" id="ARBA00004752"/>
    </source>
</evidence>
<comment type="similarity">
    <text evidence="4">In the N-terminal section; belongs to the glycosyltransferase 51 family.</text>
</comment>
<evidence type="ECO:0000259" key="22">
    <source>
        <dbReference type="Pfam" id="PF00912"/>
    </source>
</evidence>
<protein>
    <recommendedName>
        <fullName evidence="17">peptidoglycan glycosyltransferase</fullName>
        <ecNumber evidence="17">2.4.99.28</ecNumber>
    </recommendedName>
</protein>
<dbReference type="SUPFAM" id="SSF53955">
    <property type="entry name" value="Lysozyme-like"/>
    <property type="match status" value="1"/>
</dbReference>
<comment type="pathway">
    <text evidence="2">Cell wall biogenesis; peptidoglycan biosynthesis.</text>
</comment>
<dbReference type="Proteomes" id="UP000711995">
    <property type="component" value="Unassembled WGS sequence"/>
</dbReference>
<dbReference type="GO" id="GO:0006508">
    <property type="term" value="P:proteolysis"/>
    <property type="evidence" value="ECO:0007669"/>
    <property type="project" value="UniProtKB-KW"/>
</dbReference>
<feature type="domain" description="Glycosyl transferase family 51" evidence="22">
    <location>
        <begin position="63"/>
        <end position="245"/>
    </location>
</feature>
<keyword evidence="16" id="KW-0961">Cell wall biogenesis/degradation</keyword>
<dbReference type="AlphaFoldDB" id="A0A968KS66"/>
<dbReference type="PANTHER" id="PTHR32282">
    <property type="entry name" value="BINDING PROTEIN TRANSPEPTIDASE, PUTATIVE-RELATED"/>
    <property type="match status" value="1"/>
</dbReference>
<evidence type="ECO:0000313" key="24">
    <source>
        <dbReference type="Proteomes" id="UP000711995"/>
    </source>
</evidence>
<organism evidence="23 24">
    <name type="scientific">Entomospira entomophila</name>
    <dbReference type="NCBI Taxonomy" id="2719988"/>
    <lineage>
        <taxon>Bacteria</taxon>
        <taxon>Pseudomonadati</taxon>
        <taxon>Spirochaetota</taxon>
        <taxon>Spirochaetia</taxon>
        <taxon>Spirochaetales</taxon>
        <taxon>Spirochaetaceae</taxon>
        <taxon>Entomospira</taxon>
    </lineage>
</organism>
<gene>
    <name evidence="23" type="ORF">HCT14_00605</name>
</gene>
<name>A0A968KS66_9SPIO</name>
<evidence type="ECO:0000256" key="9">
    <source>
        <dbReference type="ARBA" id="ARBA00022692"/>
    </source>
</evidence>
<feature type="domain" description="Penicillin-binding protein transpeptidase" evidence="21">
    <location>
        <begin position="431"/>
        <end position="694"/>
    </location>
</feature>
<evidence type="ECO:0000256" key="3">
    <source>
        <dbReference type="ARBA" id="ARBA00007090"/>
    </source>
</evidence>
<evidence type="ECO:0000256" key="17">
    <source>
        <dbReference type="ARBA" id="ARBA00044770"/>
    </source>
</evidence>
<evidence type="ECO:0000256" key="6">
    <source>
        <dbReference type="ARBA" id="ARBA00022670"/>
    </source>
</evidence>
<evidence type="ECO:0000256" key="5">
    <source>
        <dbReference type="ARBA" id="ARBA00022645"/>
    </source>
</evidence>
<keyword evidence="12" id="KW-0573">Peptidoglycan synthesis</keyword>
<evidence type="ECO:0000256" key="16">
    <source>
        <dbReference type="ARBA" id="ARBA00023316"/>
    </source>
</evidence>
<keyword evidence="5" id="KW-0121">Carboxypeptidase</keyword>
<keyword evidence="24" id="KW-1185">Reference proteome</keyword>
<dbReference type="InterPro" id="IPR001460">
    <property type="entry name" value="PCN-bd_Tpept"/>
</dbReference>
<dbReference type="InterPro" id="IPR001264">
    <property type="entry name" value="Glyco_trans_51"/>
</dbReference>
<evidence type="ECO:0000256" key="4">
    <source>
        <dbReference type="ARBA" id="ARBA00007739"/>
    </source>
</evidence>
<proteinExistence type="inferred from homology"/>
<dbReference type="Pfam" id="PF00905">
    <property type="entry name" value="Transpeptidase"/>
    <property type="match status" value="1"/>
</dbReference>
<evidence type="ECO:0000256" key="11">
    <source>
        <dbReference type="ARBA" id="ARBA00022960"/>
    </source>
</evidence>
<evidence type="ECO:0000256" key="10">
    <source>
        <dbReference type="ARBA" id="ARBA00022801"/>
    </source>
</evidence>
<evidence type="ECO:0000256" key="1">
    <source>
        <dbReference type="ARBA" id="ARBA00004370"/>
    </source>
</evidence>
<evidence type="ECO:0000256" key="8">
    <source>
        <dbReference type="ARBA" id="ARBA00022679"/>
    </source>
</evidence>
<comment type="caution">
    <text evidence="23">The sequence shown here is derived from an EMBL/GenBank/DDBJ whole genome shotgun (WGS) entry which is preliminary data.</text>
</comment>
<keyword evidence="11" id="KW-0133">Cell shape</keyword>
<dbReference type="PANTHER" id="PTHR32282:SF27">
    <property type="entry name" value="PENICILLIN-BINDING PROTEIN 1A"/>
    <property type="match status" value="1"/>
</dbReference>
<keyword evidence="10" id="KW-0378">Hydrolase</keyword>
<evidence type="ECO:0000256" key="19">
    <source>
        <dbReference type="SAM" id="MobiDB-lite"/>
    </source>
</evidence>
<accession>A0A968KS66</accession>
<dbReference type="RefSeq" id="WP_167699631.1">
    <property type="nucleotide sequence ID" value="NZ_CP118174.1"/>
</dbReference>
<dbReference type="Gene3D" id="3.40.710.10">
    <property type="entry name" value="DD-peptidase/beta-lactamase superfamily"/>
    <property type="match status" value="2"/>
</dbReference>
<dbReference type="EMBL" id="JAATLJ010000001">
    <property type="protein sequence ID" value="NIZ40022.1"/>
    <property type="molecule type" value="Genomic_DNA"/>
</dbReference>
<feature type="region of interest" description="Disordered" evidence="19">
    <location>
        <begin position="795"/>
        <end position="851"/>
    </location>
</feature>
<dbReference type="GO" id="GO:0008360">
    <property type="term" value="P:regulation of cell shape"/>
    <property type="evidence" value="ECO:0007669"/>
    <property type="project" value="UniProtKB-KW"/>
</dbReference>
<dbReference type="InterPro" id="IPR012338">
    <property type="entry name" value="Beta-lactam/transpept-like"/>
</dbReference>
<keyword evidence="15" id="KW-0511">Multifunctional enzyme</keyword>
<evidence type="ECO:0000259" key="21">
    <source>
        <dbReference type="Pfam" id="PF00905"/>
    </source>
</evidence>
<evidence type="ECO:0000256" key="18">
    <source>
        <dbReference type="ARBA" id="ARBA00049902"/>
    </source>
</evidence>
<comment type="catalytic activity">
    <reaction evidence="18">
        <text>[GlcNAc-(1-&gt;4)-Mur2Ac(oyl-L-Ala-gamma-D-Glu-L-Lys-D-Ala-D-Ala)](n)-di-trans,octa-cis-undecaprenyl diphosphate + beta-D-GlcNAc-(1-&gt;4)-Mur2Ac(oyl-L-Ala-gamma-D-Glu-L-Lys-D-Ala-D-Ala)-di-trans,octa-cis-undecaprenyl diphosphate = [GlcNAc-(1-&gt;4)-Mur2Ac(oyl-L-Ala-gamma-D-Glu-L-Lys-D-Ala-D-Ala)](n+1)-di-trans,octa-cis-undecaprenyl diphosphate + di-trans,octa-cis-undecaprenyl diphosphate + H(+)</text>
        <dbReference type="Rhea" id="RHEA:23708"/>
        <dbReference type="Rhea" id="RHEA-COMP:9602"/>
        <dbReference type="Rhea" id="RHEA-COMP:9603"/>
        <dbReference type="ChEBI" id="CHEBI:15378"/>
        <dbReference type="ChEBI" id="CHEBI:58405"/>
        <dbReference type="ChEBI" id="CHEBI:60033"/>
        <dbReference type="ChEBI" id="CHEBI:78435"/>
        <dbReference type="EC" id="2.4.99.28"/>
    </reaction>
</comment>
<comment type="subcellular location">
    <subcellularLocation>
        <location evidence="1">Membrane</location>
    </subcellularLocation>
</comment>
<keyword evidence="9 20" id="KW-0812">Transmembrane</keyword>
<keyword evidence="14 20" id="KW-0472">Membrane</keyword>
<keyword evidence="7" id="KW-0328">Glycosyltransferase</keyword>
<dbReference type="GO" id="GO:0016020">
    <property type="term" value="C:membrane"/>
    <property type="evidence" value="ECO:0007669"/>
    <property type="project" value="UniProtKB-SubCell"/>
</dbReference>
<dbReference type="GO" id="GO:0004180">
    <property type="term" value="F:carboxypeptidase activity"/>
    <property type="evidence" value="ECO:0007669"/>
    <property type="project" value="UniProtKB-KW"/>
</dbReference>
<keyword evidence="8" id="KW-0808">Transferase</keyword>
<dbReference type="EC" id="2.4.99.28" evidence="17"/>
<reference evidence="23 24" key="1">
    <citation type="submission" date="2020-03" db="EMBL/GenBank/DDBJ databases">
        <title>Spirochaetal bacteria isolated from arthropods constitute a novel genus Entomospira genus novum within the order Spirochaetales.</title>
        <authorList>
            <person name="Grana-Miraglia L."/>
            <person name="Sikutova S."/>
            <person name="Fingerle V."/>
            <person name="Sing A."/>
            <person name="Castillo-Ramirez S."/>
            <person name="Margos G."/>
            <person name="Rudolf I."/>
        </authorList>
    </citation>
    <scope>NUCLEOTIDE SEQUENCE [LARGE SCALE GENOMIC DNA]</scope>
    <source>
        <strain evidence="23 24">BR193</strain>
    </source>
</reference>
<dbReference type="Gene3D" id="1.10.3810.10">
    <property type="entry name" value="Biosynthetic peptidoglycan transglycosylase-like"/>
    <property type="match status" value="1"/>
</dbReference>
<evidence type="ECO:0000256" key="13">
    <source>
        <dbReference type="ARBA" id="ARBA00022989"/>
    </source>
</evidence>
<dbReference type="InterPro" id="IPR023346">
    <property type="entry name" value="Lysozyme-like_dom_sf"/>
</dbReference>
<evidence type="ECO:0000313" key="23">
    <source>
        <dbReference type="EMBL" id="NIZ40022.1"/>
    </source>
</evidence>
<evidence type="ECO:0000256" key="12">
    <source>
        <dbReference type="ARBA" id="ARBA00022984"/>
    </source>
</evidence>
<dbReference type="Pfam" id="PF00912">
    <property type="entry name" value="Transgly"/>
    <property type="match status" value="1"/>
</dbReference>
<keyword evidence="6" id="KW-0645">Protease</keyword>
<evidence type="ECO:0000256" key="7">
    <source>
        <dbReference type="ARBA" id="ARBA00022676"/>
    </source>
</evidence>
<feature type="transmembrane region" description="Helical" evidence="20">
    <location>
        <begin position="12"/>
        <end position="33"/>
    </location>
</feature>